<sequence>MELLRQELEIDEEGLSEADKILEECQREHEKFSYASEMPSTSFSPTPRPRMVHKCHTCQETSPRANLCFATCNASIPATSPKRRNLATTTTVPSRRTSAKAAERDS</sequence>
<gene>
    <name evidence="2" type="ORF">L596_027155</name>
</gene>
<dbReference type="AlphaFoldDB" id="A0A4U5M3H5"/>
<organism evidence="2 3">
    <name type="scientific">Steinernema carpocapsae</name>
    <name type="common">Entomopathogenic nematode</name>
    <dbReference type="NCBI Taxonomy" id="34508"/>
    <lineage>
        <taxon>Eukaryota</taxon>
        <taxon>Metazoa</taxon>
        <taxon>Ecdysozoa</taxon>
        <taxon>Nematoda</taxon>
        <taxon>Chromadorea</taxon>
        <taxon>Rhabditida</taxon>
        <taxon>Tylenchina</taxon>
        <taxon>Panagrolaimomorpha</taxon>
        <taxon>Strongyloidoidea</taxon>
        <taxon>Steinernematidae</taxon>
        <taxon>Steinernema</taxon>
    </lineage>
</organism>
<feature type="region of interest" description="Disordered" evidence="1">
    <location>
        <begin position="77"/>
        <end position="106"/>
    </location>
</feature>
<accession>A0A4U5M3H5</accession>
<proteinExistence type="predicted"/>
<keyword evidence="3" id="KW-1185">Reference proteome</keyword>
<evidence type="ECO:0000256" key="1">
    <source>
        <dbReference type="SAM" id="MobiDB-lite"/>
    </source>
</evidence>
<comment type="caution">
    <text evidence="2">The sequence shown here is derived from an EMBL/GenBank/DDBJ whole genome shotgun (WGS) entry which is preliminary data.</text>
</comment>
<dbReference type="Proteomes" id="UP000298663">
    <property type="component" value="Unassembled WGS sequence"/>
</dbReference>
<name>A0A4U5M3H5_STECR</name>
<feature type="compositionally biased region" description="Polar residues" evidence="1">
    <location>
        <begin position="86"/>
        <end position="96"/>
    </location>
</feature>
<reference evidence="2 3" key="1">
    <citation type="journal article" date="2015" name="Genome Biol.">
        <title>Comparative genomics of Steinernema reveals deeply conserved gene regulatory networks.</title>
        <authorList>
            <person name="Dillman A.R."/>
            <person name="Macchietto M."/>
            <person name="Porter C.F."/>
            <person name="Rogers A."/>
            <person name="Williams B."/>
            <person name="Antoshechkin I."/>
            <person name="Lee M.M."/>
            <person name="Goodwin Z."/>
            <person name="Lu X."/>
            <person name="Lewis E.E."/>
            <person name="Goodrich-Blair H."/>
            <person name="Stock S.P."/>
            <person name="Adams B.J."/>
            <person name="Sternberg P.W."/>
            <person name="Mortazavi A."/>
        </authorList>
    </citation>
    <scope>NUCLEOTIDE SEQUENCE [LARGE SCALE GENOMIC DNA]</scope>
    <source>
        <strain evidence="2 3">ALL</strain>
    </source>
</reference>
<evidence type="ECO:0000313" key="3">
    <source>
        <dbReference type="Proteomes" id="UP000298663"/>
    </source>
</evidence>
<protein>
    <submittedName>
        <fullName evidence="2">Uncharacterized protein</fullName>
    </submittedName>
</protein>
<dbReference type="EMBL" id="AZBU02000010">
    <property type="protein sequence ID" value="TKR63311.1"/>
    <property type="molecule type" value="Genomic_DNA"/>
</dbReference>
<evidence type="ECO:0000313" key="2">
    <source>
        <dbReference type="EMBL" id="TKR63311.1"/>
    </source>
</evidence>
<reference evidence="2 3" key="2">
    <citation type="journal article" date="2019" name="G3 (Bethesda)">
        <title>Hybrid Assembly of the Genome of the Entomopathogenic Nematode Steinernema carpocapsae Identifies the X-Chromosome.</title>
        <authorList>
            <person name="Serra L."/>
            <person name="Macchietto M."/>
            <person name="Macias-Munoz A."/>
            <person name="McGill C.J."/>
            <person name="Rodriguez I.M."/>
            <person name="Rodriguez B."/>
            <person name="Murad R."/>
            <person name="Mortazavi A."/>
        </authorList>
    </citation>
    <scope>NUCLEOTIDE SEQUENCE [LARGE SCALE GENOMIC DNA]</scope>
    <source>
        <strain evidence="2 3">ALL</strain>
    </source>
</reference>